<dbReference type="KEGG" id="tsv:DSM104635_01436"/>
<feature type="region of interest" description="Disordered" evidence="1">
    <location>
        <begin position="1"/>
        <end position="50"/>
    </location>
</feature>
<dbReference type="Proteomes" id="UP000431269">
    <property type="component" value="Chromosome"/>
</dbReference>
<sequence length="50" mass="5103">MEGLARTANTAHGGAPSEMAPGAKETGPARLSQARPYFSPSGTCPEVEKS</sequence>
<dbReference type="AlphaFoldDB" id="A0A6I6MMV9"/>
<evidence type="ECO:0000313" key="3">
    <source>
        <dbReference type="Proteomes" id="UP000431269"/>
    </source>
</evidence>
<dbReference type="EMBL" id="CP047045">
    <property type="protein sequence ID" value="QGZ94616.1"/>
    <property type="molecule type" value="Genomic_DNA"/>
</dbReference>
<organism evidence="2 3">
    <name type="scientific">Terricaulis silvestris</name>
    <dbReference type="NCBI Taxonomy" id="2686094"/>
    <lineage>
        <taxon>Bacteria</taxon>
        <taxon>Pseudomonadati</taxon>
        <taxon>Pseudomonadota</taxon>
        <taxon>Alphaproteobacteria</taxon>
        <taxon>Caulobacterales</taxon>
        <taxon>Caulobacteraceae</taxon>
        <taxon>Terricaulis</taxon>
    </lineage>
</organism>
<proteinExistence type="predicted"/>
<accession>A0A6I6MMV9</accession>
<name>A0A6I6MMV9_9CAUL</name>
<evidence type="ECO:0000256" key="1">
    <source>
        <dbReference type="SAM" id="MobiDB-lite"/>
    </source>
</evidence>
<reference evidence="3" key="1">
    <citation type="submission" date="2019-12" db="EMBL/GenBank/DDBJ databases">
        <title>Complete genome of Terracaulis silvestris 0127_4.</title>
        <authorList>
            <person name="Vieira S."/>
            <person name="Riedel T."/>
            <person name="Sproer C."/>
            <person name="Pascual J."/>
            <person name="Boedeker C."/>
            <person name="Overmann J."/>
        </authorList>
    </citation>
    <scope>NUCLEOTIDE SEQUENCE [LARGE SCALE GENOMIC DNA]</scope>
    <source>
        <strain evidence="3">0127_4</strain>
    </source>
</reference>
<evidence type="ECO:0000313" key="2">
    <source>
        <dbReference type="EMBL" id="QGZ94616.1"/>
    </source>
</evidence>
<protein>
    <submittedName>
        <fullName evidence="2">Uncharacterized protein</fullName>
    </submittedName>
</protein>
<gene>
    <name evidence="2" type="ORF">DSM104635_01436</name>
</gene>
<keyword evidence="3" id="KW-1185">Reference proteome</keyword>